<name>A0A7S2WFA7_9STRA</name>
<feature type="region of interest" description="Disordered" evidence="1">
    <location>
        <begin position="93"/>
        <end position="129"/>
    </location>
</feature>
<protein>
    <submittedName>
        <fullName evidence="2">Uncharacterized protein</fullName>
    </submittedName>
</protein>
<reference evidence="2" key="1">
    <citation type="submission" date="2021-01" db="EMBL/GenBank/DDBJ databases">
        <authorList>
            <person name="Corre E."/>
            <person name="Pelletier E."/>
            <person name="Niang G."/>
            <person name="Scheremetjew M."/>
            <person name="Finn R."/>
            <person name="Kale V."/>
            <person name="Holt S."/>
            <person name="Cochrane G."/>
            <person name="Meng A."/>
            <person name="Brown T."/>
            <person name="Cohen L."/>
        </authorList>
    </citation>
    <scope>NUCLEOTIDE SEQUENCE</scope>
    <source>
        <strain evidence="2">CCMP1452</strain>
    </source>
</reference>
<organism evidence="2">
    <name type="scientific">Eucampia antarctica</name>
    <dbReference type="NCBI Taxonomy" id="49252"/>
    <lineage>
        <taxon>Eukaryota</taxon>
        <taxon>Sar</taxon>
        <taxon>Stramenopiles</taxon>
        <taxon>Ochrophyta</taxon>
        <taxon>Bacillariophyta</taxon>
        <taxon>Mediophyceae</taxon>
        <taxon>Biddulphiophycidae</taxon>
        <taxon>Hemiaulales</taxon>
        <taxon>Hemiaulaceae</taxon>
        <taxon>Eucampia</taxon>
    </lineage>
</organism>
<proteinExistence type="predicted"/>
<gene>
    <name evidence="2" type="ORF">EANT1437_LOCUS10815</name>
</gene>
<dbReference type="AlphaFoldDB" id="A0A7S2WFA7"/>
<accession>A0A7S2WFA7</accession>
<evidence type="ECO:0000256" key="1">
    <source>
        <dbReference type="SAM" id="MobiDB-lite"/>
    </source>
</evidence>
<evidence type="ECO:0000313" key="2">
    <source>
        <dbReference type="EMBL" id="CAD9685235.1"/>
    </source>
</evidence>
<feature type="compositionally biased region" description="Polar residues" evidence="1">
    <location>
        <begin position="98"/>
        <end position="110"/>
    </location>
</feature>
<sequence length="129" mass="14727">MSFMDKFRQAGKTIVDSGSRAMLKTDIVFLEREIKSRKQRFGIEVYELMEQLETDTSNMSMQEKEKKIRLAFDSARKDIAVIKAKIDCKKDELEEDASNATSNIPPSTGNLVMCGHPSDRLEEEYGNLK</sequence>
<dbReference type="EMBL" id="HBHI01021037">
    <property type="protein sequence ID" value="CAD9685235.1"/>
    <property type="molecule type" value="Transcribed_RNA"/>
</dbReference>